<dbReference type="AlphaFoldDB" id="A0A1F6VDA2"/>
<comment type="caution">
    <text evidence="3">The sequence shown here is derived from an EMBL/GenBank/DDBJ whole genome shotgun (WGS) entry which is preliminary data.</text>
</comment>
<dbReference type="EMBL" id="MFSP01000057">
    <property type="protein sequence ID" value="OGI67548.1"/>
    <property type="molecule type" value="Genomic_DNA"/>
</dbReference>
<protein>
    <recommendedName>
        <fullName evidence="5">DUF4410 domain-containing protein</fullName>
    </recommendedName>
</protein>
<evidence type="ECO:0000256" key="2">
    <source>
        <dbReference type="SAM" id="SignalP"/>
    </source>
</evidence>
<sequence length="199" mass="20715">MRTNLFLLTGLLGLCIAHAVNADENIVVVVPALLDPSAPIGDKVKQDCAVDTSVGSEVFLRVSERYPGTEQTRSPEQVAPGKIVVKVTLVGVLGAGGGAWSGAKSITIRAEVLQNAKVIGTRNLSRQSSGGAFGGFSGTCAIMERIAVALGRDVAGWLPIALTMAKHESSSSDQTASQPPKEERTSPAAPDNTPRDPKQ</sequence>
<accession>A0A1F6VDA2</accession>
<keyword evidence="2" id="KW-0732">Signal</keyword>
<evidence type="ECO:0000313" key="4">
    <source>
        <dbReference type="Proteomes" id="UP000179076"/>
    </source>
</evidence>
<dbReference type="Proteomes" id="UP000179076">
    <property type="component" value="Unassembled WGS sequence"/>
</dbReference>
<organism evidence="3 4">
    <name type="scientific">Candidatus Muproteobacteria bacterium RBG_16_60_9</name>
    <dbReference type="NCBI Taxonomy" id="1817755"/>
    <lineage>
        <taxon>Bacteria</taxon>
        <taxon>Pseudomonadati</taxon>
        <taxon>Pseudomonadota</taxon>
        <taxon>Candidatus Muproteobacteria</taxon>
    </lineage>
</organism>
<gene>
    <name evidence="3" type="ORF">A2W18_02710</name>
</gene>
<evidence type="ECO:0000256" key="1">
    <source>
        <dbReference type="SAM" id="MobiDB-lite"/>
    </source>
</evidence>
<feature type="region of interest" description="Disordered" evidence="1">
    <location>
        <begin position="166"/>
        <end position="199"/>
    </location>
</feature>
<name>A0A1F6VDA2_9PROT</name>
<feature type="signal peptide" evidence="2">
    <location>
        <begin position="1"/>
        <end position="22"/>
    </location>
</feature>
<evidence type="ECO:0008006" key="5">
    <source>
        <dbReference type="Google" id="ProtNLM"/>
    </source>
</evidence>
<proteinExistence type="predicted"/>
<feature type="chain" id="PRO_5009527214" description="DUF4410 domain-containing protein" evidence="2">
    <location>
        <begin position="23"/>
        <end position="199"/>
    </location>
</feature>
<evidence type="ECO:0000313" key="3">
    <source>
        <dbReference type="EMBL" id="OGI67548.1"/>
    </source>
</evidence>
<reference evidence="3 4" key="1">
    <citation type="journal article" date="2016" name="Nat. Commun.">
        <title>Thousands of microbial genomes shed light on interconnected biogeochemical processes in an aquifer system.</title>
        <authorList>
            <person name="Anantharaman K."/>
            <person name="Brown C.T."/>
            <person name="Hug L.A."/>
            <person name="Sharon I."/>
            <person name="Castelle C.J."/>
            <person name="Probst A.J."/>
            <person name="Thomas B.C."/>
            <person name="Singh A."/>
            <person name="Wilkins M.J."/>
            <person name="Karaoz U."/>
            <person name="Brodie E.L."/>
            <person name="Williams K.H."/>
            <person name="Hubbard S.S."/>
            <person name="Banfield J.F."/>
        </authorList>
    </citation>
    <scope>NUCLEOTIDE SEQUENCE [LARGE SCALE GENOMIC DNA]</scope>
</reference>